<sequence length="475" mass="52762">MGDNSSKTGKREAQTVYPISLGCPKNLVDTEIMLGRLHAAGWQVVSDPEAAKILLVNTCAFITPAVKEAVDTILELAHYKAEAPDKRLVVTGCLVSRYGSELLPPLPEVDLFVGVNDFPRLAELLVGLDQEGGPKIQALGPRFDYLGPQPRFPATPPHLAYLKIAEGCSHRCTYCTIPAIRGPYRSRPLETLLTEARHLVATGVKELNLVAQDTTAYGRDRGGKPGLVELLRELTALPFTWIRLLYTHPAHITWELIEALATLPRLAPYLEVPIQHGHDHLLQRMGRRYSQRHLLGLFRRLREALPGIALRTTVMVGFPGETESHFEALQALVEEVRFDYLGIFLYEPEEGTPAARYPNQVGRRLARERARRLKALQSRIVKEKHRALVGTVQPVLVEGVSHESEYLLVGRLPTQAPDIDGRVYLTDGQGRVGEVQPVRLTRALPHDLVGVIESCPQTSEPQLPGRFPVSRNGKN</sequence>
<reference evidence="12" key="1">
    <citation type="journal article" date="2020" name="mSystems">
        <title>Genome- and Community-Level Interaction Insights into Carbon Utilization and Element Cycling Functions of Hydrothermarchaeota in Hydrothermal Sediment.</title>
        <authorList>
            <person name="Zhou Z."/>
            <person name="Liu Y."/>
            <person name="Xu W."/>
            <person name="Pan J."/>
            <person name="Luo Z.H."/>
            <person name="Li M."/>
        </authorList>
    </citation>
    <scope>NUCLEOTIDE SEQUENCE [LARGE SCALE GENOMIC DNA]</scope>
    <source>
        <strain evidence="12">SpSt-853</strain>
    </source>
</reference>
<feature type="binding site" evidence="8">
    <location>
        <position position="168"/>
    </location>
    <ligand>
        <name>[4Fe-4S] cluster</name>
        <dbReference type="ChEBI" id="CHEBI:49883"/>
        <label>2</label>
        <note>4Fe-4S-S-AdoMet</note>
    </ligand>
</feature>
<dbReference type="InterPro" id="IPR013848">
    <property type="entry name" value="Methylthiotransferase_N"/>
</dbReference>
<dbReference type="Pfam" id="PF04055">
    <property type="entry name" value="Radical_SAM"/>
    <property type="match status" value="1"/>
</dbReference>
<evidence type="ECO:0000256" key="8">
    <source>
        <dbReference type="HAMAP-Rule" id="MF_01865"/>
    </source>
</evidence>
<feature type="binding site" evidence="8">
    <location>
        <position position="175"/>
    </location>
    <ligand>
        <name>[4Fe-4S] cluster</name>
        <dbReference type="ChEBI" id="CHEBI:49883"/>
        <label>2</label>
        <note>4Fe-4S-S-AdoMet</note>
    </ligand>
</feature>
<dbReference type="PANTHER" id="PTHR43837">
    <property type="entry name" value="RIBOSOMAL PROTEIN S12 METHYLTHIOTRANSFERASE RIMO"/>
    <property type="match status" value="1"/>
</dbReference>
<dbReference type="PROSITE" id="PS51257">
    <property type="entry name" value="PROKAR_LIPOPROTEIN"/>
    <property type="match status" value="1"/>
</dbReference>
<dbReference type="InterPro" id="IPR023404">
    <property type="entry name" value="rSAM_horseshoe"/>
</dbReference>
<dbReference type="InterPro" id="IPR007197">
    <property type="entry name" value="rSAM"/>
</dbReference>
<dbReference type="Gene3D" id="3.80.30.20">
    <property type="entry name" value="tm_1862 like domain"/>
    <property type="match status" value="1"/>
</dbReference>
<evidence type="ECO:0000259" key="11">
    <source>
        <dbReference type="PROSITE" id="PS51918"/>
    </source>
</evidence>
<dbReference type="GO" id="GO:0051539">
    <property type="term" value="F:4 iron, 4 sulfur cluster binding"/>
    <property type="evidence" value="ECO:0007669"/>
    <property type="project" value="UniProtKB-UniRule"/>
</dbReference>
<dbReference type="SMART" id="SM00729">
    <property type="entry name" value="Elp3"/>
    <property type="match status" value="1"/>
</dbReference>
<dbReference type="PANTHER" id="PTHR43837:SF1">
    <property type="entry name" value="RIBOSOMAL PROTEIN US12 METHYLTHIOTRANSFERASE RIMO"/>
    <property type="match status" value="1"/>
</dbReference>
<accession>A0A7C5EMQ2</accession>
<dbReference type="GO" id="GO:0005840">
    <property type="term" value="C:ribosome"/>
    <property type="evidence" value="ECO:0007669"/>
    <property type="project" value="UniProtKB-KW"/>
</dbReference>
<feature type="domain" description="Radical SAM core" evidence="11">
    <location>
        <begin position="154"/>
        <end position="383"/>
    </location>
</feature>
<dbReference type="GO" id="GO:0046872">
    <property type="term" value="F:metal ion binding"/>
    <property type="evidence" value="ECO:0007669"/>
    <property type="project" value="UniProtKB-KW"/>
</dbReference>
<dbReference type="FunFam" id="3.80.30.20:FF:000001">
    <property type="entry name" value="tRNA-2-methylthio-N(6)-dimethylallyladenosine synthase 2"/>
    <property type="match status" value="1"/>
</dbReference>
<dbReference type="PROSITE" id="PS50926">
    <property type="entry name" value="TRAM"/>
    <property type="match status" value="1"/>
</dbReference>
<dbReference type="GO" id="GO:0005829">
    <property type="term" value="C:cytosol"/>
    <property type="evidence" value="ECO:0007669"/>
    <property type="project" value="TreeGrafter"/>
</dbReference>
<dbReference type="NCBIfam" id="TIGR00089">
    <property type="entry name" value="MiaB/RimO family radical SAM methylthiotransferase"/>
    <property type="match status" value="1"/>
</dbReference>
<dbReference type="InterPro" id="IPR005839">
    <property type="entry name" value="Methylthiotransferase"/>
</dbReference>
<comment type="catalytic activity">
    <reaction evidence="8">
        <text>L-aspartate(89)-[ribosomal protein uS12]-hydrogen + (sulfur carrier)-SH + AH2 + 2 S-adenosyl-L-methionine = 3-methylsulfanyl-L-aspartate(89)-[ribosomal protein uS12]-hydrogen + (sulfur carrier)-H + 5'-deoxyadenosine + L-methionine + A + S-adenosyl-L-homocysteine + 2 H(+)</text>
        <dbReference type="Rhea" id="RHEA:37087"/>
        <dbReference type="Rhea" id="RHEA-COMP:10460"/>
        <dbReference type="Rhea" id="RHEA-COMP:10461"/>
        <dbReference type="Rhea" id="RHEA-COMP:14737"/>
        <dbReference type="Rhea" id="RHEA-COMP:14739"/>
        <dbReference type="ChEBI" id="CHEBI:13193"/>
        <dbReference type="ChEBI" id="CHEBI:15378"/>
        <dbReference type="ChEBI" id="CHEBI:17319"/>
        <dbReference type="ChEBI" id="CHEBI:17499"/>
        <dbReference type="ChEBI" id="CHEBI:29917"/>
        <dbReference type="ChEBI" id="CHEBI:29961"/>
        <dbReference type="ChEBI" id="CHEBI:57844"/>
        <dbReference type="ChEBI" id="CHEBI:57856"/>
        <dbReference type="ChEBI" id="CHEBI:59789"/>
        <dbReference type="ChEBI" id="CHEBI:64428"/>
        <dbReference type="ChEBI" id="CHEBI:73599"/>
        <dbReference type="EC" id="2.8.4.4"/>
    </reaction>
</comment>
<keyword evidence="7 8" id="KW-0411">Iron-sulfur</keyword>
<dbReference type="EMBL" id="DTKJ01000055">
    <property type="protein sequence ID" value="HGZ12157.1"/>
    <property type="molecule type" value="Genomic_DNA"/>
</dbReference>
<dbReference type="AlphaFoldDB" id="A0A7C5EMQ2"/>
<dbReference type="Pfam" id="PF18693">
    <property type="entry name" value="TRAM_2"/>
    <property type="match status" value="1"/>
</dbReference>
<dbReference type="Pfam" id="PF00919">
    <property type="entry name" value="UPF0004"/>
    <property type="match status" value="1"/>
</dbReference>
<dbReference type="SFLD" id="SFLDF00274">
    <property type="entry name" value="ribosomal_protein_S12_methylth"/>
    <property type="match status" value="1"/>
</dbReference>
<proteinExistence type="inferred from homology"/>
<evidence type="ECO:0000259" key="10">
    <source>
        <dbReference type="PROSITE" id="PS51449"/>
    </source>
</evidence>
<dbReference type="CDD" id="cd01335">
    <property type="entry name" value="Radical_SAM"/>
    <property type="match status" value="1"/>
</dbReference>
<feature type="binding site" evidence="8">
    <location>
        <position position="59"/>
    </location>
    <ligand>
        <name>[4Fe-4S] cluster</name>
        <dbReference type="ChEBI" id="CHEBI:49883"/>
        <label>1</label>
    </ligand>
</feature>
<keyword evidence="3 8" id="KW-0808">Transferase</keyword>
<evidence type="ECO:0000256" key="6">
    <source>
        <dbReference type="ARBA" id="ARBA00023004"/>
    </source>
</evidence>
<dbReference type="EC" id="2.8.4.4" evidence="8"/>
<feature type="binding site" evidence="8">
    <location>
        <position position="172"/>
    </location>
    <ligand>
        <name>[4Fe-4S] cluster</name>
        <dbReference type="ChEBI" id="CHEBI:49883"/>
        <label>2</label>
        <note>4Fe-4S-S-AdoMet</note>
    </ligand>
</feature>
<dbReference type="InterPro" id="IPR006638">
    <property type="entry name" value="Elp3/MiaA/NifB-like_rSAM"/>
</dbReference>
<dbReference type="InterPro" id="IPR005840">
    <property type="entry name" value="Ribosomal_uS12_MeSTrfase_RimO"/>
</dbReference>
<keyword evidence="4 8" id="KW-0949">S-adenosyl-L-methionine</keyword>
<feature type="domain" description="MTTase N-terminal" evidence="10">
    <location>
        <begin position="14"/>
        <end position="130"/>
    </location>
</feature>
<dbReference type="PROSITE" id="PS51449">
    <property type="entry name" value="MTTASE_N"/>
    <property type="match status" value="1"/>
</dbReference>
<comment type="caution">
    <text evidence="12">The sequence shown here is derived from an EMBL/GenBank/DDBJ whole genome shotgun (WGS) entry which is preliminary data.</text>
</comment>
<dbReference type="InterPro" id="IPR002792">
    <property type="entry name" value="TRAM_dom"/>
</dbReference>
<gene>
    <name evidence="8 12" type="primary">rimO</name>
    <name evidence="12" type="ORF">ENW48_08060</name>
</gene>
<dbReference type="InterPro" id="IPR058240">
    <property type="entry name" value="rSAM_sf"/>
</dbReference>
<dbReference type="SFLD" id="SFLDG01082">
    <property type="entry name" value="B12-binding_domain_containing"/>
    <property type="match status" value="1"/>
</dbReference>
<evidence type="ECO:0000256" key="1">
    <source>
        <dbReference type="ARBA" id="ARBA00022485"/>
    </source>
</evidence>
<feature type="binding site" evidence="8">
    <location>
        <position position="93"/>
    </location>
    <ligand>
        <name>[4Fe-4S] cluster</name>
        <dbReference type="ChEBI" id="CHEBI:49883"/>
        <label>1</label>
    </ligand>
</feature>
<comment type="similarity">
    <text evidence="8">Belongs to the methylthiotransferase family. RimO subfamily.</text>
</comment>
<evidence type="ECO:0000256" key="4">
    <source>
        <dbReference type="ARBA" id="ARBA00022691"/>
    </source>
</evidence>
<dbReference type="Gene3D" id="2.40.50.140">
    <property type="entry name" value="Nucleic acid-binding proteins"/>
    <property type="match status" value="1"/>
</dbReference>
<keyword evidence="1 8" id="KW-0004">4Fe-4S</keyword>
<evidence type="ECO:0000256" key="3">
    <source>
        <dbReference type="ARBA" id="ARBA00022679"/>
    </source>
</evidence>
<dbReference type="GO" id="GO:0035599">
    <property type="term" value="F:aspartic acid methylthiotransferase activity"/>
    <property type="evidence" value="ECO:0007669"/>
    <property type="project" value="TreeGrafter"/>
</dbReference>
<keyword evidence="2 8" id="KW-0963">Cytoplasm</keyword>
<dbReference type="Gene3D" id="3.40.50.12160">
    <property type="entry name" value="Methylthiotransferase, N-terminal domain"/>
    <property type="match status" value="1"/>
</dbReference>
<keyword evidence="5 8" id="KW-0479">Metal-binding</keyword>
<comment type="cofactor">
    <cofactor evidence="8">
        <name>[4Fe-4S] cluster</name>
        <dbReference type="ChEBI" id="CHEBI:49883"/>
    </cofactor>
    <text evidence="8">Binds 2 [4Fe-4S] clusters. One cluster is coordinated with 3 cysteines and an exchangeable S-adenosyl-L-methionine.</text>
</comment>
<dbReference type="PROSITE" id="PS01278">
    <property type="entry name" value="MTTASE_RADICAL"/>
    <property type="match status" value="1"/>
</dbReference>
<dbReference type="SFLD" id="SFLDS00029">
    <property type="entry name" value="Radical_SAM"/>
    <property type="match status" value="1"/>
</dbReference>
<name>A0A7C5EMQ2_9BACT</name>
<dbReference type="GO" id="GO:0103039">
    <property type="term" value="F:protein methylthiotransferase activity"/>
    <property type="evidence" value="ECO:0007669"/>
    <property type="project" value="UniProtKB-EC"/>
</dbReference>
<dbReference type="InterPro" id="IPR038135">
    <property type="entry name" value="Methylthiotransferase_N_sf"/>
</dbReference>
<keyword evidence="12" id="KW-0689">Ribosomal protein</keyword>
<dbReference type="SUPFAM" id="SSF102114">
    <property type="entry name" value="Radical SAM enzymes"/>
    <property type="match status" value="1"/>
</dbReference>
<dbReference type="HAMAP" id="MF_01865">
    <property type="entry name" value="MTTase_RimO"/>
    <property type="match status" value="1"/>
</dbReference>
<dbReference type="PROSITE" id="PS51918">
    <property type="entry name" value="RADICAL_SAM"/>
    <property type="match status" value="1"/>
</dbReference>
<dbReference type="InterPro" id="IPR020612">
    <property type="entry name" value="Methylthiotransferase_CS"/>
</dbReference>
<feature type="domain" description="TRAM" evidence="9">
    <location>
        <begin position="386"/>
        <end position="454"/>
    </location>
</feature>
<evidence type="ECO:0000256" key="7">
    <source>
        <dbReference type="ARBA" id="ARBA00023014"/>
    </source>
</evidence>
<comment type="function">
    <text evidence="8">Catalyzes the methylthiolation of an aspartic acid residue of ribosomal protein uS12.</text>
</comment>
<evidence type="ECO:0000256" key="5">
    <source>
        <dbReference type="ARBA" id="ARBA00022723"/>
    </source>
</evidence>
<keyword evidence="6 8" id="KW-0408">Iron</keyword>
<protein>
    <recommendedName>
        <fullName evidence="8">Ribosomal protein uS12 methylthiotransferase RimO</fullName>
        <shortName evidence="8">uS12 MTTase</shortName>
        <shortName evidence="8">uS12 methylthiotransferase</shortName>
        <ecNumber evidence="8">2.8.4.4</ecNumber>
    </recommendedName>
    <alternativeName>
        <fullName evidence="8">Ribosomal protein uS12 (aspartate-C(3))-methylthiotransferase</fullName>
    </alternativeName>
    <alternativeName>
        <fullName evidence="8">Ribosome maturation factor RimO</fullName>
    </alternativeName>
</protein>
<dbReference type="SFLD" id="SFLDG01061">
    <property type="entry name" value="methylthiotransferase"/>
    <property type="match status" value="1"/>
</dbReference>
<keyword evidence="12" id="KW-0687">Ribonucleoprotein</keyword>
<evidence type="ECO:0000259" key="9">
    <source>
        <dbReference type="PROSITE" id="PS50926"/>
    </source>
</evidence>
<dbReference type="GO" id="GO:0006400">
    <property type="term" value="P:tRNA modification"/>
    <property type="evidence" value="ECO:0007669"/>
    <property type="project" value="InterPro"/>
</dbReference>
<dbReference type="InterPro" id="IPR012340">
    <property type="entry name" value="NA-bd_OB-fold"/>
</dbReference>
<evidence type="ECO:0000256" key="2">
    <source>
        <dbReference type="ARBA" id="ARBA00022490"/>
    </source>
</evidence>
<evidence type="ECO:0000313" key="12">
    <source>
        <dbReference type="EMBL" id="HGZ12157.1"/>
    </source>
</evidence>
<organism evidence="12">
    <name type="scientific">Desulfobacca acetoxidans</name>
    <dbReference type="NCBI Taxonomy" id="60893"/>
    <lineage>
        <taxon>Bacteria</taxon>
        <taxon>Pseudomonadati</taxon>
        <taxon>Thermodesulfobacteriota</taxon>
        <taxon>Desulfobaccia</taxon>
        <taxon>Desulfobaccales</taxon>
        <taxon>Desulfobaccaceae</taxon>
        <taxon>Desulfobacca</taxon>
    </lineage>
</organism>
<feature type="binding site" evidence="8">
    <location>
        <position position="23"/>
    </location>
    <ligand>
        <name>[4Fe-4S] cluster</name>
        <dbReference type="ChEBI" id="CHEBI:49883"/>
        <label>1</label>
    </ligand>
</feature>
<comment type="subcellular location">
    <subcellularLocation>
        <location evidence="8">Cytoplasm</location>
    </subcellularLocation>
</comment>
<dbReference type="NCBIfam" id="TIGR01125">
    <property type="entry name" value="30S ribosomal protein S12 methylthiotransferase RimO"/>
    <property type="match status" value="1"/>
</dbReference>